<gene>
    <name evidence="1" type="ORF">ANCCAN_19984</name>
</gene>
<comment type="caution">
    <text evidence="1">The sequence shown here is derived from an EMBL/GenBank/DDBJ whole genome shotgun (WGS) entry which is preliminary data.</text>
</comment>
<keyword evidence="2" id="KW-1185">Reference proteome</keyword>
<dbReference type="OrthoDB" id="5857961at2759"/>
<evidence type="ECO:0000313" key="1">
    <source>
        <dbReference type="EMBL" id="RCN34164.1"/>
    </source>
</evidence>
<dbReference type="EMBL" id="JOJR01000815">
    <property type="protein sequence ID" value="RCN34164.1"/>
    <property type="molecule type" value="Genomic_DNA"/>
</dbReference>
<protein>
    <submittedName>
        <fullName evidence="1">Uncharacterized protein</fullName>
    </submittedName>
</protein>
<organism evidence="1 2">
    <name type="scientific">Ancylostoma caninum</name>
    <name type="common">Dog hookworm</name>
    <dbReference type="NCBI Taxonomy" id="29170"/>
    <lineage>
        <taxon>Eukaryota</taxon>
        <taxon>Metazoa</taxon>
        <taxon>Ecdysozoa</taxon>
        <taxon>Nematoda</taxon>
        <taxon>Chromadorea</taxon>
        <taxon>Rhabditida</taxon>
        <taxon>Rhabditina</taxon>
        <taxon>Rhabditomorpha</taxon>
        <taxon>Strongyloidea</taxon>
        <taxon>Ancylostomatidae</taxon>
        <taxon>Ancylostomatinae</taxon>
        <taxon>Ancylostoma</taxon>
    </lineage>
</organism>
<evidence type="ECO:0000313" key="2">
    <source>
        <dbReference type="Proteomes" id="UP000252519"/>
    </source>
</evidence>
<dbReference type="AlphaFoldDB" id="A0A368FPK7"/>
<sequence length="122" mass="13411">MDILGERSVVKGIRHSGLTSGNTKLFTEKSLWDIVSLLVDGKNRTLGTAAVLLEIVEFGSAHLMRLHPQRWSATLNKISSTLLPNLQADVNRSDVRKTVGEDTIVSSLRHTIIRHSATIVSI</sequence>
<proteinExistence type="predicted"/>
<dbReference type="Proteomes" id="UP000252519">
    <property type="component" value="Unassembled WGS sequence"/>
</dbReference>
<name>A0A368FPK7_ANCCA</name>
<reference evidence="1 2" key="1">
    <citation type="submission" date="2014-10" db="EMBL/GenBank/DDBJ databases">
        <title>Draft genome of the hookworm Ancylostoma caninum.</title>
        <authorList>
            <person name="Mitreva M."/>
        </authorList>
    </citation>
    <scope>NUCLEOTIDE SEQUENCE [LARGE SCALE GENOMIC DNA]</scope>
    <source>
        <strain evidence="1 2">Baltimore</strain>
    </source>
</reference>
<dbReference type="STRING" id="29170.A0A368FPK7"/>
<accession>A0A368FPK7</accession>